<gene>
    <name evidence="2" type="ORF">HLH28_16465</name>
</gene>
<keyword evidence="1" id="KW-0732">Signal</keyword>
<evidence type="ECO:0008006" key="4">
    <source>
        <dbReference type="Google" id="ProtNLM"/>
    </source>
</evidence>
<evidence type="ECO:0000313" key="3">
    <source>
        <dbReference type="Proteomes" id="UP000578030"/>
    </source>
</evidence>
<dbReference type="Proteomes" id="UP000578030">
    <property type="component" value="Unassembled WGS sequence"/>
</dbReference>
<sequence length="178" mass="18390">MRVRLSSAILVTAGTMLAGCVNKPAPQAGGPANPFGYIKRSAVCQVGPVHSVSPGQMAATMTVRSDDGNCGIVVQQTGGQAYASFGVSPAPEHGKAFIYNFANHTYVTYTPNTAYAGQDRFTVTLIRGGGQPREYLAVTATVDATGVVVPVPAVSAPAVPAKPAATPVRRRAATTRHH</sequence>
<evidence type="ECO:0000313" key="2">
    <source>
        <dbReference type="EMBL" id="MBB2203144.1"/>
    </source>
</evidence>
<feature type="chain" id="PRO_5030988022" description="Secreted protein" evidence="1">
    <location>
        <begin position="19"/>
        <end position="178"/>
    </location>
</feature>
<name>A0A7W4KA35_9PROT</name>
<dbReference type="RefSeq" id="WP_182961217.1">
    <property type="nucleotide sequence ID" value="NZ_JABEQM010000019.1"/>
</dbReference>
<evidence type="ECO:0000256" key="1">
    <source>
        <dbReference type="SAM" id="SignalP"/>
    </source>
</evidence>
<dbReference type="Gene3D" id="2.60.40.3440">
    <property type="match status" value="1"/>
</dbReference>
<feature type="signal peptide" evidence="1">
    <location>
        <begin position="1"/>
        <end position="18"/>
    </location>
</feature>
<protein>
    <recommendedName>
        <fullName evidence="4">Secreted protein</fullName>
    </recommendedName>
</protein>
<organism evidence="2 3">
    <name type="scientific">Gluconacetobacter tumulisoli</name>
    <dbReference type="NCBI Taxonomy" id="1286189"/>
    <lineage>
        <taxon>Bacteria</taxon>
        <taxon>Pseudomonadati</taxon>
        <taxon>Pseudomonadota</taxon>
        <taxon>Alphaproteobacteria</taxon>
        <taxon>Acetobacterales</taxon>
        <taxon>Acetobacteraceae</taxon>
        <taxon>Gluconacetobacter</taxon>
    </lineage>
</organism>
<proteinExistence type="predicted"/>
<dbReference type="AlphaFoldDB" id="A0A7W4KA35"/>
<keyword evidence="3" id="KW-1185">Reference proteome</keyword>
<accession>A0A7W4KA35</accession>
<dbReference type="PROSITE" id="PS51257">
    <property type="entry name" value="PROKAR_LIPOPROTEIN"/>
    <property type="match status" value="1"/>
</dbReference>
<reference evidence="2 3" key="1">
    <citation type="submission" date="2020-04" db="EMBL/GenBank/DDBJ databases">
        <title>Description of novel Gluconacetobacter.</title>
        <authorList>
            <person name="Sombolestani A."/>
        </authorList>
    </citation>
    <scope>NUCLEOTIDE SEQUENCE [LARGE SCALE GENOMIC DNA]</scope>
    <source>
        <strain evidence="2 3">LMG 27802</strain>
    </source>
</reference>
<comment type="caution">
    <text evidence="2">The sequence shown here is derived from an EMBL/GenBank/DDBJ whole genome shotgun (WGS) entry which is preliminary data.</text>
</comment>
<dbReference type="EMBL" id="JABEQM010000019">
    <property type="protein sequence ID" value="MBB2203144.1"/>
    <property type="molecule type" value="Genomic_DNA"/>
</dbReference>